<evidence type="ECO:0000259" key="1">
    <source>
        <dbReference type="Pfam" id="PF12680"/>
    </source>
</evidence>
<dbReference type="Proteomes" id="UP001589709">
    <property type="component" value="Unassembled WGS sequence"/>
</dbReference>
<sequence length="149" mass="16574">MTNPAPDKLKETFTTSLALLQEGRVEEWIALFAPDGVLEFVYAPPGFPTVMRGADQLRAQMSVMPQQLRVEYGEPVFHAVTPEGVLVAEFPGDCTLLATGGRYRQDYLSVVRFDNGLITHYRDFWNPWLPMAAVGGEKAWNEALQALTG</sequence>
<name>A0ABV5N9X8_9ACTN</name>
<evidence type="ECO:0000313" key="2">
    <source>
        <dbReference type="EMBL" id="MFB9467099.1"/>
    </source>
</evidence>
<dbReference type="InterPro" id="IPR037401">
    <property type="entry name" value="SnoaL-like"/>
</dbReference>
<dbReference type="Gene3D" id="3.10.450.50">
    <property type="match status" value="1"/>
</dbReference>
<reference evidence="2 3" key="1">
    <citation type="submission" date="2024-09" db="EMBL/GenBank/DDBJ databases">
        <authorList>
            <person name="Sun Q."/>
            <person name="Mori K."/>
        </authorList>
    </citation>
    <scope>NUCLEOTIDE SEQUENCE [LARGE SCALE GENOMIC DNA]</scope>
    <source>
        <strain evidence="2 3">JCM 6917</strain>
    </source>
</reference>
<dbReference type="Pfam" id="PF12680">
    <property type="entry name" value="SnoaL_2"/>
    <property type="match status" value="1"/>
</dbReference>
<protein>
    <submittedName>
        <fullName evidence="2">Nuclear transport factor 2 family protein</fullName>
    </submittedName>
</protein>
<comment type="caution">
    <text evidence="2">The sequence shown here is derived from an EMBL/GenBank/DDBJ whole genome shotgun (WGS) entry which is preliminary data.</text>
</comment>
<dbReference type="InterPro" id="IPR032710">
    <property type="entry name" value="NTF2-like_dom_sf"/>
</dbReference>
<evidence type="ECO:0000313" key="3">
    <source>
        <dbReference type="Proteomes" id="UP001589709"/>
    </source>
</evidence>
<feature type="domain" description="SnoaL-like" evidence="1">
    <location>
        <begin position="17"/>
        <end position="121"/>
    </location>
</feature>
<dbReference type="RefSeq" id="WP_381350224.1">
    <property type="nucleotide sequence ID" value="NZ_JBHMCY010000091.1"/>
</dbReference>
<gene>
    <name evidence="2" type="ORF">ACFF45_31535</name>
</gene>
<dbReference type="EMBL" id="JBHMCY010000091">
    <property type="protein sequence ID" value="MFB9467099.1"/>
    <property type="molecule type" value="Genomic_DNA"/>
</dbReference>
<keyword evidence="3" id="KW-1185">Reference proteome</keyword>
<proteinExistence type="predicted"/>
<accession>A0ABV5N9X8</accession>
<organism evidence="2 3">
    <name type="scientific">Streptomyces cinereospinus</name>
    <dbReference type="NCBI Taxonomy" id="285561"/>
    <lineage>
        <taxon>Bacteria</taxon>
        <taxon>Bacillati</taxon>
        <taxon>Actinomycetota</taxon>
        <taxon>Actinomycetes</taxon>
        <taxon>Kitasatosporales</taxon>
        <taxon>Streptomycetaceae</taxon>
        <taxon>Streptomyces</taxon>
    </lineage>
</organism>
<dbReference type="SUPFAM" id="SSF54427">
    <property type="entry name" value="NTF2-like"/>
    <property type="match status" value="1"/>
</dbReference>